<gene>
    <name evidence="2" type="ORF">CEXT_408001</name>
</gene>
<proteinExistence type="predicted"/>
<comment type="caution">
    <text evidence="2">The sequence shown here is derived from an EMBL/GenBank/DDBJ whole genome shotgun (WGS) entry which is preliminary data.</text>
</comment>
<evidence type="ECO:0000313" key="3">
    <source>
        <dbReference type="Proteomes" id="UP001054945"/>
    </source>
</evidence>
<evidence type="ECO:0000313" key="2">
    <source>
        <dbReference type="EMBL" id="GIY48660.1"/>
    </source>
</evidence>
<accession>A0AAV4TQA0</accession>
<protein>
    <submittedName>
        <fullName evidence="2">Uncharacterized protein</fullName>
    </submittedName>
</protein>
<dbReference type="AlphaFoldDB" id="A0AAV4TQA0"/>
<reference evidence="2 3" key="1">
    <citation type="submission" date="2021-06" db="EMBL/GenBank/DDBJ databases">
        <title>Caerostris extrusa draft genome.</title>
        <authorList>
            <person name="Kono N."/>
            <person name="Arakawa K."/>
        </authorList>
    </citation>
    <scope>NUCLEOTIDE SEQUENCE [LARGE SCALE GENOMIC DNA]</scope>
</reference>
<name>A0AAV4TQA0_CAEEX</name>
<feature type="region of interest" description="Disordered" evidence="1">
    <location>
        <begin position="1"/>
        <end position="38"/>
    </location>
</feature>
<dbReference type="Proteomes" id="UP001054945">
    <property type="component" value="Unassembled WGS sequence"/>
</dbReference>
<organism evidence="2 3">
    <name type="scientific">Caerostris extrusa</name>
    <name type="common">Bark spider</name>
    <name type="synonym">Caerostris bankana</name>
    <dbReference type="NCBI Taxonomy" id="172846"/>
    <lineage>
        <taxon>Eukaryota</taxon>
        <taxon>Metazoa</taxon>
        <taxon>Ecdysozoa</taxon>
        <taxon>Arthropoda</taxon>
        <taxon>Chelicerata</taxon>
        <taxon>Arachnida</taxon>
        <taxon>Araneae</taxon>
        <taxon>Araneomorphae</taxon>
        <taxon>Entelegynae</taxon>
        <taxon>Araneoidea</taxon>
        <taxon>Araneidae</taxon>
        <taxon>Caerostris</taxon>
    </lineage>
</organism>
<keyword evidence="3" id="KW-1185">Reference proteome</keyword>
<evidence type="ECO:0000256" key="1">
    <source>
        <dbReference type="SAM" id="MobiDB-lite"/>
    </source>
</evidence>
<dbReference type="EMBL" id="BPLR01011740">
    <property type="protein sequence ID" value="GIY48660.1"/>
    <property type="molecule type" value="Genomic_DNA"/>
</dbReference>
<sequence>MRHSYLGGTGTPLRRRDTQDVMTTHSRPIPRDKNGAGIPSYPPASLLIEFEGSLTSHWSIDRWLLLHKIRNDPREAKQLSTVNVSMVHTDEMLYRRLAPY</sequence>